<accession>A0AAV4RWC5</accession>
<name>A0AAV4RWC5_CAEEX</name>
<dbReference type="AlphaFoldDB" id="A0AAV4RWC5"/>
<organism evidence="1 2">
    <name type="scientific">Caerostris extrusa</name>
    <name type="common">Bark spider</name>
    <name type="synonym">Caerostris bankana</name>
    <dbReference type="NCBI Taxonomy" id="172846"/>
    <lineage>
        <taxon>Eukaryota</taxon>
        <taxon>Metazoa</taxon>
        <taxon>Ecdysozoa</taxon>
        <taxon>Arthropoda</taxon>
        <taxon>Chelicerata</taxon>
        <taxon>Arachnida</taxon>
        <taxon>Araneae</taxon>
        <taxon>Araneomorphae</taxon>
        <taxon>Entelegynae</taxon>
        <taxon>Araneoidea</taxon>
        <taxon>Araneidae</taxon>
        <taxon>Caerostris</taxon>
    </lineage>
</organism>
<reference evidence="1 2" key="1">
    <citation type="submission" date="2021-06" db="EMBL/GenBank/DDBJ databases">
        <title>Caerostris extrusa draft genome.</title>
        <authorList>
            <person name="Kono N."/>
            <person name="Arakawa K."/>
        </authorList>
    </citation>
    <scope>NUCLEOTIDE SEQUENCE [LARGE SCALE GENOMIC DNA]</scope>
</reference>
<gene>
    <name evidence="1" type="ORF">CEXT_605521</name>
</gene>
<sequence>MRTRHQPWAHIFPVHLYGRETGLALTATARKSTSARAMIMEKPTTDVEMEESKLRTSESLQQVHIDLLQIHRKMRGMLSEKLHAFRNFHHT</sequence>
<dbReference type="EMBL" id="BPLR01008479">
    <property type="protein sequence ID" value="GIY25014.1"/>
    <property type="molecule type" value="Genomic_DNA"/>
</dbReference>
<protein>
    <submittedName>
        <fullName evidence="1">Uncharacterized protein</fullName>
    </submittedName>
</protein>
<evidence type="ECO:0000313" key="2">
    <source>
        <dbReference type="Proteomes" id="UP001054945"/>
    </source>
</evidence>
<comment type="caution">
    <text evidence="1">The sequence shown here is derived from an EMBL/GenBank/DDBJ whole genome shotgun (WGS) entry which is preliminary data.</text>
</comment>
<proteinExistence type="predicted"/>
<evidence type="ECO:0000313" key="1">
    <source>
        <dbReference type="EMBL" id="GIY25014.1"/>
    </source>
</evidence>
<dbReference type="Proteomes" id="UP001054945">
    <property type="component" value="Unassembled WGS sequence"/>
</dbReference>
<keyword evidence="2" id="KW-1185">Reference proteome</keyword>